<evidence type="ECO:0000256" key="2">
    <source>
        <dbReference type="ARBA" id="ARBA00023043"/>
    </source>
</evidence>
<dbReference type="STRING" id="312017.Q23Q05"/>
<dbReference type="AlphaFoldDB" id="Q23Q05"/>
<dbReference type="Gene3D" id="1.25.40.20">
    <property type="entry name" value="Ankyrin repeat-containing domain"/>
    <property type="match status" value="1"/>
</dbReference>
<dbReference type="SMART" id="SM00248">
    <property type="entry name" value="ANK"/>
    <property type="match status" value="2"/>
</dbReference>
<proteinExistence type="predicted"/>
<gene>
    <name evidence="5" type="ORF">TTHERM_00461780</name>
</gene>
<feature type="region of interest" description="Disordered" evidence="4">
    <location>
        <begin position="197"/>
        <end position="216"/>
    </location>
</feature>
<dbReference type="RefSeq" id="XP_001018775.2">
    <property type="nucleotide sequence ID" value="XM_001018775.2"/>
</dbReference>
<sequence length="386" mass="45487">MEEQNITTNISAIRDTSKQHLDNSDIQNYTHDDRYNVSFSKSQRKKRKKSLAIQDIYYNYEQQQKEITLQDHLQENDKSTIEYQAIQCSQQRIEQKVSPNQNKICFKGISQENESANNEIDLFQKPQNSKKRNTYELPTLKIQIKRSTNTNVDGEELQNSHISSNASPGLKRWKKLSIVMKSIQAFQKSEIKNIQPNDIEEEIKNSPSPRKKKEESHKVFNYEQDFEMIKILDNYRRIEELCQLCKNGSPQDLEKIKSIIQNDPKRYIRSPDDPEHLINKLNSQGFFPLYIACMNQNIEIVKFLLKIGAIPSIKTKNQDTCLEVAARWRYVNIVQILLQYESKLDTRDLENSRRACGNHQEIDEQIHQIILKRSNNIFKYCFPCFF</sequence>
<dbReference type="OrthoDB" id="286878at2759"/>
<evidence type="ECO:0000256" key="3">
    <source>
        <dbReference type="PROSITE-ProRule" id="PRU00023"/>
    </source>
</evidence>
<dbReference type="Pfam" id="PF12796">
    <property type="entry name" value="Ank_2"/>
    <property type="match status" value="1"/>
</dbReference>
<dbReference type="HOGENOM" id="CLU_687918_0_0_1"/>
<protein>
    <submittedName>
        <fullName evidence="5">Ankyrin repeat protein</fullName>
    </submittedName>
</protein>
<accession>Q23Q05</accession>
<organism evidence="5 6">
    <name type="scientific">Tetrahymena thermophila (strain SB210)</name>
    <dbReference type="NCBI Taxonomy" id="312017"/>
    <lineage>
        <taxon>Eukaryota</taxon>
        <taxon>Sar</taxon>
        <taxon>Alveolata</taxon>
        <taxon>Ciliophora</taxon>
        <taxon>Intramacronucleata</taxon>
        <taxon>Oligohymenophorea</taxon>
        <taxon>Hymenostomatida</taxon>
        <taxon>Tetrahymenina</taxon>
        <taxon>Tetrahymenidae</taxon>
        <taxon>Tetrahymena</taxon>
    </lineage>
</organism>
<dbReference type="GO" id="GO:0004842">
    <property type="term" value="F:ubiquitin-protein transferase activity"/>
    <property type="evidence" value="ECO:0007669"/>
    <property type="project" value="TreeGrafter"/>
</dbReference>
<dbReference type="Proteomes" id="UP000009168">
    <property type="component" value="Unassembled WGS sequence"/>
</dbReference>
<name>Q23Q05_TETTS</name>
<evidence type="ECO:0000256" key="4">
    <source>
        <dbReference type="SAM" id="MobiDB-lite"/>
    </source>
</evidence>
<dbReference type="GO" id="GO:0085020">
    <property type="term" value="P:protein K6-linked ubiquitination"/>
    <property type="evidence" value="ECO:0007669"/>
    <property type="project" value="TreeGrafter"/>
</dbReference>
<reference evidence="6" key="1">
    <citation type="journal article" date="2006" name="PLoS Biol.">
        <title>Macronuclear genome sequence of the ciliate Tetrahymena thermophila, a model eukaryote.</title>
        <authorList>
            <person name="Eisen J.A."/>
            <person name="Coyne R.S."/>
            <person name="Wu M."/>
            <person name="Wu D."/>
            <person name="Thiagarajan M."/>
            <person name="Wortman J.R."/>
            <person name="Badger J.H."/>
            <person name="Ren Q."/>
            <person name="Amedeo P."/>
            <person name="Jones K.M."/>
            <person name="Tallon L.J."/>
            <person name="Delcher A.L."/>
            <person name="Salzberg S.L."/>
            <person name="Silva J.C."/>
            <person name="Haas B.J."/>
            <person name="Majoros W.H."/>
            <person name="Farzad M."/>
            <person name="Carlton J.M."/>
            <person name="Smith R.K. Jr."/>
            <person name="Garg J."/>
            <person name="Pearlman R.E."/>
            <person name="Karrer K.M."/>
            <person name="Sun L."/>
            <person name="Manning G."/>
            <person name="Elde N.C."/>
            <person name="Turkewitz A.P."/>
            <person name="Asai D.J."/>
            <person name="Wilkes D.E."/>
            <person name="Wang Y."/>
            <person name="Cai H."/>
            <person name="Collins K."/>
            <person name="Stewart B.A."/>
            <person name="Lee S.R."/>
            <person name="Wilamowska K."/>
            <person name="Weinberg Z."/>
            <person name="Ruzzo W.L."/>
            <person name="Wloga D."/>
            <person name="Gaertig J."/>
            <person name="Frankel J."/>
            <person name="Tsao C.-C."/>
            <person name="Gorovsky M.A."/>
            <person name="Keeling P.J."/>
            <person name="Waller R.F."/>
            <person name="Patron N.J."/>
            <person name="Cherry J.M."/>
            <person name="Stover N.A."/>
            <person name="Krieger C.J."/>
            <person name="del Toro C."/>
            <person name="Ryder H.F."/>
            <person name="Williamson S.C."/>
            <person name="Barbeau R.A."/>
            <person name="Hamilton E.P."/>
            <person name="Orias E."/>
        </authorList>
    </citation>
    <scope>NUCLEOTIDE SEQUENCE [LARGE SCALE GENOMIC DNA]</scope>
    <source>
        <strain evidence="6">SB210</strain>
    </source>
</reference>
<dbReference type="SUPFAM" id="SSF48403">
    <property type="entry name" value="Ankyrin repeat"/>
    <property type="match status" value="1"/>
</dbReference>
<dbReference type="EMBL" id="GG662650">
    <property type="protein sequence ID" value="EAR98530.2"/>
    <property type="molecule type" value="Genomic_DNA"/>
</dbReference>
<evidence type="ECO:0000313" key="5">
    <source>
        <dbReference type="EMBL" id="EAR98530.2"/>
    </source>
</evidence>
<dbReference type="PROSITE" id="PS50088">
    <property type="entry name" value="ANK_REPEAT"/>
    <property type="match status" value="1"/>
</dbReference>
<keyword evidence="1" id="KW-0677">Repeat</keyword>
<dbReference type="PANTHER" id="PTHR24171">
    <property type="entry name" value="ANKYRIN REPEAT DOMAIN-CONTAINING PROTEIN 39-RELATED"/>
    <property type="match status" value="1"/>
</dbReference>
<dbReference type="PROSITE" id="PS50297">
    <property type="entry name" value="ANK_REP_REGION"/>
    <property type="match status" value="1"/>
</dbReference>
<feature type="repeat" description="ANK" evidence="3">
    <location>
        <begin position="284"/>
        <end position="316"/>
    </location>
</feature>
<dbReference type="InterPro" id="IPR002110">
    <property type="entry name" value="Ankyrin_rpt"/>
</dbReference>
<keyword evidence="6" id="KW-1185">Reference proteome</keyword>
<evidence type="ECO:0000256" key="1">
    <source>
        <dbReference type="ARBA" id="ARBA00022737"/>
    </source>
</evidence>
<keyword evidence="2 3" id="KW-0040">ANK repeat</keyword>
<evidence type="ECO:0000313" key="6">
    <source>
        <dbReference type="Proteomes" id="UP000009168"/>
    </source>
</evidence>
<dbReference type="InterPro" id="IPR036770">
    <property type="entry name" value="Ankyrin_rpt-contain_sf"/>
</dbReference>
<dbReference type="PANTHER" id="PTHR24171:SF8">
    <property type="entry name" value="BRCA1-ASSOCIATED RING DOMAIN PROTEIN 1"/>
    <property type="match status" value="1"/>
</dbReference>
<dbReference type="GeneID" id="7825711"/>
<dbReference type="InParanoid" id="Q23Q05"/>
<dbReference type="KEGG" id="tet:TTHERM_00461780"/>